<evidence type="ECO:0000313" key="3">
    <source>
        <dbReference type="Proteomes" id="UP000218113"/>
    </source>
</evidence>
<proteinExistence type="predicted"/>
<dbReference type="EMBL" id="NVSR01000002">
    <property type="protein sequence ID" value="PCI30773.1"/>
    <property type="molecule type" value="Genomic_DNA"/>
</dbReference>
<keyword evidence="1" id="KW-0472">Membrane</keyword>
<feature type="transmembrane region" description="Helical" evidence="1">
    <location>
        <begin position="28"/>
        <end position="48"/>
    </location>
</feature>
<name>A0A2A4TB63_9DELT</name>
<sequence>MIFIALHFVSSFLVGLMGRKRSMGFWGYFFGSLLLSPLIGFLLVVASGKKEDEDAPKIVKEE</sequence>
<keyword evidence="1" id="KW-1133">Transmembrane helix</keyword>
<gene>
    <name evidence="2" type="ORF">COB67_01070</name>
</gene>
<evidence type="ECO:0000256" key="1">
    <source>
        <dbReference type="SAM" id="Phobius"/>
    </source>
</evidence>
<comment type="caution">
    <text evidence="2">The sequence shown here is derived from an EMBL/GenBank/DDBJ whole genome shotgun (WGS) entry which is preliminary data.</text>
</comment>
<organism evidence="2 3">
    <name type="scientific">SAR324 cluster bacterium</name>
    <dbReference type="NCBI Taxonomy" id="2024889"/>
    <lineage>
        <taxon>Bacteria</taxon>
        <taxon>Deltaproteobacteria</taxon>
        <taxon>SAR324 cluster</taxon>
    </lineage>
</organism>
<dbReference type="Proteomes" id="UP000218113">
    <property type="component" value="Unassembled WGS sequence"/>
</dbReference>
<protein>
    <submittedName>
        <fullName evidence="2">Uncharacterized protein</fullName>
    </submittedName>
</protein>
<accession>A0A2A4TB63</accession>
<dbReference type="AlphaFoldDB" id="A0A2A4TB63"/>
<reference evidence="3" key="1">
    <citation type="submission" date="2017-08" db="EMBL/GenBank/DDBJ databases">
        <title>A dynamic microbial community with high functional redundancy inhabits the cold, oxic subseafloor aquifer.</title>
        <authorList>
            <person name="Tully B.J."/>
            <person name="Wheat C.G."/>
            <person name="Glazer B.T."/>
            <person name="Huber J.A."/>
        </authorList>
    </citation>
    <scope>NUCLEOTIDE SEQUENCE [LARGE SCALE GENOMIC DNA]</scope>
</reference>
<evidence type="ECO:0000313" key="2">
    <source>
        <dbReference type="EMBL" id="PCI30773.1"/>
    </source>
</evidence>
<keyword evidence="1" id="KW-0812">Transmembrane</keyword>